<feature type="transmembrane region" description="Helical" evidence="5">
    <location>
        <begin position="46"/>
        <end position="68"/>
    </location>
</feature>
<protein>
    <submittedName>
        <fullName evidence="6">Amino acid transporter</fullName>
    </submittedName>
</protein>
<dbReference type="RefSeq" id="WP_106932016.1">
    <property type="nucleotide sequence ID" value="NZ_PYFT01000001.1"/>
</dbReference>
<feature type="transmembrane region" description="Helical" evidence="5">
    <location>
        <begin position="89"/>
        <end position="114"/>
    </location>
</feature>
<name>A0A2T2YK41_9BACT</name>
<dbReference type="AlphaFoldDB" id="A0A2T2YK41"/>
<dbReference type="GO" id="GO:0016020">
    <property type="term" value="C:membrane"/>
    <property type="evidence" value="ECO:0007669"/>
    <property type="project" value="UniProtKB-SubCell"/>
</dbReference>
<proteinExistence type="predicted"/>
<dbReference type="OrthoDB" id="9810109at2"/>
<feature type="transmembrane region" description="Helical" evidence="5">
    <location>
        <begin position="429"/>
        <end position="451"/>
    </location>
</feature>
<feature type="transmembrane region" description="Helical" evidence="5">
    <location>
        <begin position="324"/>
        <end position="350"/>
    </location>
</feature>
<sequence>MAENTTGFKREIKLFDAIMIVTGGMIGSGIFIVSADIARLVGSAGWLLLVWLLSGFITIIAALSYGELSSMFPNVGGQYVYLREAYNKMVAFLYGWTLFLVIQTGVIAAVAMAFARFTGVFLPWFSETNVLFTVGSFSFTTVQLLAVSVLLLLNFINARGVKSGKWIANIFSSTKILALLALIVLGVAFGMNADVVQANFSNFWQAQQVTANSTAPLPLAGSGLLIAIGLAMIGSMFSSDCWNVIGFSGDEIVNPKRTIVLSMVIGTIVVTVLYALVNVVYLLVLPLQGSPEGATVLSRGIQFAADDRVGTAVAEAVGGPKATLFIAFLIMVSTFGCINTVMLSGARVYYTIARDGLFFPQLARLNKNGVPAVALHCQTAWACLLCVSGKYGDMLNYVMFAVLLFYIITIIGIFILRRTQPERPRPYRALGYPVLPAIYVVLTSGICLVLLLFQPAYAGAGLILVGLGVPVYYIFRKQFKEIPVVH</sequence>
<dbReference type="Proteomes" id="UP000240357">
    <property type="component" value="Unassembled WGS sequence"/>
</dbReference>
<comment type="caution">
    <text evidence="6">The sequence shown here is derived from an EMBL/GenBank/DDBJ whole genome shotgun (WGS) entry which is preliminary data.</text>
</comment>
<evidence type="ECO:0000256" key="1">
    <source>
        <dbReference type="ARBA" id="ARBA00004141"/>
    </source>
</evidence>
<dbReference type="InterPro" id="IPR050598">
    <property type="entry name" value="AminoAcid_Transporter"/>
</dbReference>
<dbReference type="PIRSF" id="PIRSF006060">
    <property type="entry name" value="AA_transporter"/>
    <property type="match status" value="1"/>
</dbReference>
<keyword evidence="3 5" id="KW-1133">Transmembrane helix</keyword>
<evidence type="ECO:0000256" key="3">
    <source>
        <dbReference type="ARBA" id="ARBA00022989"/>
    </source>
</evidence>
<keyword evidence="7" id="KW-1185">Reference proteome</keyword>
<reference evidence="6 7" key="1">
    <citation type="submission" date="2018-03" db="EMBL/GenBank/DDBJ databases">
        <title>Adhaeribacter sp. HMF7605 Genome sequencing and assembly.</title>
        <authorList>
            <person name="Kang H."/>
            <person name="Kang J."/>
            <person name="Cha I."/>
            <person name="Kim H."/>
            <person name="Joh K."/>
        </authorList>
    </citation>
    <scope>NUCLEOTIDE SEQUENCE [LARGE SCALE GENOMIC DNA]</scope>
    <source>
        <strain evidence="6 7">HMF7605</strain>
    </source>
</reference>
<evidence type="ECO:0000313" key="6">
    <source>
        <dbReference type="EMBL" id="PSR55835.1"/>
    </source>
</evidence>
<feature type="transmembrane region" description="Helical" evidence="5">
    <location>
        <begin position="397"/>
        <end position="417"/>
    </location>
</feature>
<dbReference type="GO" id="GO:0015179">
    <property type="term" value="F:L-amino acid transmembrane transporter activity"/>
    <property type="evidence" value="ECO:0007669"/>
    <property type="project" value="TreeGrafter"/>
</dbReference>
<feature type="transmembrane region" description="Helical" evidence="5">
    <location>
        <begin position="176"/>
        <end position="195"/>
    </location>
</feature>
<keyword evidence="4 5" id="KW-0472">Membrane</keyword>
<keyword evidence="2 5" id="KW-0812">Transmembrane</keyword>
<dbReference type="Gene3D" id="1.20.1740.10">
    <property type="entry name" value="Amino acid/polyamine transporter I"/>
    <property type="match status" value="1"/>
</dbReference>
<comment type="subcellular location">
    <subcellularLocation>
        <location evidence="1">Membrane</location>
        <topology evidence="1">Multi-pass membrane protein</topology>
    </subcellularLocation>
</comment>
<dbReference type="InterPro" id="IPR002293">
    <property type="entry name" value="AA/rel_permease1"/>
</dbReference>
<dbReference type="PANTHER" id="PTHR11785">
    <property type="entry name" value="AMINO ACID TRANSPORTER"/>
    <property type="match status" value="1"/>
</dbReference>
<evidence type="ECO:0000256" key="4">
    <source>
        <dbReference type="ARBA" id="ARBA00023136"/>
    </source>
</evidence>
<feature type="transmembrane region" description="Helical" evidence="5">
    <location>
        <begin position="12"/>
        <end position="34"/>
    </location>
</feature>
<feature type="transmembrane region" description="Helical" evidence="5">
    <location>
        <begin position="134"/>
        <end position="156"/>
    </location>
</feature>
<feature type="transmembrane region" description="Helical" evidence="5">
    <location>
        <begin position="370"/>
        <end position="391"/>
    </location>
</feature>
<dbReference type="Pfam" id="PF13520">
    <property type="entry name" value="AA_permease_2"/>
    <property type="match status" value="1"/>
</dbReference>
<evidence type="ECO:0000313" key="7">
    <source>
        <dbReference type="Proteomes" id="UP000240357"/>
    </source>
</evidence>
<dbReference type="PANTHER" id="PTHR11785:SF512">
    <property type="entry name" value="SOBREMESA, ISOFORM B"/>
    <property type="match status" value="1"/>
</dbReference>
<evidence type="ECO:0000256" key="5">
    <source>
        <dbReference type="SAM" id="Phobius"/>
    </source>
</evidence>
<evidence type="ECO:0000256" key="2">
    <source>
        <dbReference type="ARBA" id="ARBA00022692"/>
    </source>
</evidence>
<feature type="transmembrane region" description="Helical" evidence="5">
    <location>
        <begin position="258"/>
        <end position="284"/>
    </location>
</feature>
<organism evidence="6 7">
    <name type="scientific">Adhaeribacter arboris</name>
    <dbReference type="NCBI Taxonomy" id="2072846"/>
    <lineage>
        <taxon>Bacteria</taxon>
        <taxon>Pseudomonadati</taxon>
        <taxon>Bacteroidota</taxon>
        <taxon>Cytophagia</taxon>
        <taxon>Cytophagales</taxon>
        <taxon>Hymenobacteraceae</taxon>
        <taxon>Adhaeribacter</taxon>
    </lineage>
</organism>
<accession>A0A2T2YK41</accession>
<dbReference type="EMBL" id="PYFT01000001">
    <property type="protein sequence ID" value="PSR55835.1"/>
    <property type="molecule type" value="Genomic_DNA"/>
</dbReference>
<feature type="transmembrane region" description="Helical" evidence="5">
    <location>
        <begin position="457"/>
        <end position="475"/>
    </location>
</feature>
<gene>
    <name evidence="6" type="ORF">AHMF7605_21195</name>
</gene>
<feature type="transmembrane region" description="Helical" evidence="5">
    <location>
        <begin position="215"/>
        <end position="237"/>
    </location>
</feature>